<keyword evidence="2" id="KW-1185">Reference proteome</keyword>
<evidence type="ECO:0000313" key="2">
    <source>
        <dbReference type="Proteomes" id="UP001472677"/>
    </source>
</evidence>
<protein>
    <submittedName>
        <fullName evidence="1">Uncharacterized protein</fullName>
    </submittedName>
</protein>
<accession>A0ABR2BG62</accession>
<reference evidence="1 2" key="1">
    <citation type="journal article" date="2024" name="G3 (Bethesda)">
        <title>Genome assembly of Hibiscus sabdariffa L. provides insights into metabolisms of medicinal natural products.</title>
        <authorList>
            <person name="Kim T."/>
        </authorList>
    </citation>
    <scope>NUCLEOTIDE SEQUENCE [LARGE SCALE GENOMIC DNA]</scope>
    <source>
        <strain evidence="1">TK-2024</strain>
        <tissue evidence="1">Old leaves</tissue>
    </source>
</reference>
<evidence type="ECO:0000313" key="1">
    <source>
        <dbReference type="EMBL" id="KAK8506159.1"/>
    </source>
</evidence>
<dbReference type="EMBL" id="JBBPBM010000120">
    <property type="protein sequence ID" value="KAK8506159.1"/>
    <property type="molecule type" value="Genomic_DNA"/>
</dbReference>
<proteinExistence type="predicted"/>
<comment type="caution">
    <text evidence="1">The sequence shown here is derived from an EMBL/GenBank/DDBJ whole genome shotgun (WGS) entry which is preliminary data.</text>
</comment>
<organism evidence="1 2">
    <name type="scientific">Hibiscus sabdariffa</name>
    <name type="common">roselle</name>
    <dbReference type="NCBI Taxonomy" id="183260"/>
    <lineage>
        <taxon>Eukaryota</taxon>
        <taxon>Viridiplantae</taxon>
        <taxon>Streptophyta</taxon>
        <taxon>Embryophyta</taxon>
        <taxon>Tracheophyta</taxon>
        <taxon>Spermatophyta</taxon>
        <taxon>Magnoliopsida</taxon>
        <taxon>eudicotyledons</taxon>
        <taxon>Gunneridae</taxon>
        <taxon>Pentapetalae</taxon>
        <taxon>rosids</taxon>
        <taxon>malvids</taxon>
        <taxon>Malvales</taxon>
        <taxon>Malvaceae</taxon>
        <taxon>Malvoideae</taxon>
        <taxon>Hibiscus</taxon>
    </lineage>
</organism>
<name>A0ABR2BG62_9ROSI</name>
<dbReference type="Proteomes" id="UP001472677">
    <property type="component" value="Unassembled WGS sequence"/>
</dbReference>
<sequence>MTPVLLKVVQRSCNTFVGGQTFQRPMILPPKFWRLENQENFPMDYRVKGDEIEERDIIRSSVSTGAIVSPSLSSSVEAFR</sequence>
<gene>
    <name evidence="1" type="ORF">V6N12_074209</name>
</gene>